<protein>
    <submittedName>
        <fullName evidence="2">Uncharacterized protein</fullName>
    </submittedName>
</protein>
<feature type="coiled-coil region" evidence="1">
    <location>
        <begin position="20"/>
        <end position="50"/>
    </location>
</feature>
<comment type="caution">
    <text evidence="2">The sequence shown here is derived from an EMBL/GenBank/DDBJ whole genome shotgun (WGS) entry which is preliminary data.</text>
</comment>
<dbReference type="AlphaFoldDB" id="A0A847S500"/>
<evidence type="ECO:0000313" key="3">
    <source>
        <dbReference type="Proteomes" id="UP000587991"/>
    </source>
</evidence>
<proteinExistence type="predicted"/>
<reference evidence="2 3" key="1">
    <citation type="submission" date="2020-04" db="EMBL/GenBank/DDBJ databases">
        <title>Draft genome of Leeia sp. IMCC25680.</title>
        <authorList>
            <person name="Song J."/>
            <person name="Cho J.-C."/>
        </authorList>
    </citation>
    <scope>NUCLEOTIDE SEQUENCE [LARGE SCALE GENOMIC DNA]</scope>
    <source>
        <strain evidence="2 3">IMCC25680</strain>
    </source>
</reference>
<name>A0A847S500_9NEIS</name>
<dbReference type="Proteomes" id="UP000587991">
    <property type="component" value="Unassembled WGS sequence"/>
</dbReference>
<organism evidence="2 3">
    <name type="scientific">Leeia aquatica</name>
    <dbReference type="NCBI Taxonomy" id="2725557"/>
    <lineage>
        <taxon>Bacteria</taxon>
        <taxon>Pseudomonadati</taxon>
        <taxon>Pseudomonadota</taxon>
        <taxon>Betaproteobacteria</taxon>
        <taxon>Neisseriales</taxon>
        <taxon>Leeiaceae</taxon>
        <taxon>Leeia</taxon>
    </lineage>
</organism>
<dbReference type="EMBL" id="JABAIM010000001">
    <property type="protein sequence ID" value="NLR74863.1"/>
    <property type="molecule type" value="Genomic_DNA"/>
</dbReference>
<gene>
    <name evidence="2" type="ORF">HF682_06800</name>
</gene>
<evidence type="ECO:0000256" key="1">
    <source>
        <dbReference type="SAM" id="Coils"/>
    </source>
</evidence>
<evidence type="ECO:0000313" key="2">
    <source>
        <dbReference type="EMBL" id="NLR74863.1"/>
    </source>
</evidence>
<keyword evidence="1" id="KW-0175">Coiled coil</keyword>
<dbReference type="RefSeq" id="WP_168876445.1">
    <property type="nucleotide sequence ID" value="NZ_JABAIM010000001.1"/>
</dbReference>
<accession>A0A847S500</accession>
<keyword evidence="3" id="KW-1185">Reference proteome</keyword>
<sequence length="74" mass="8284">MVSFTPPIWHKADGSPVSCVEKIKVLNENLEELRQMAQDALEDAVLLECTEAQIRQALHALIDSLHNPYQEAGQ</sequence>